<evidence type="ECO:0000256" key="7">
    <source>
        <dbReference type="ARBA" id="ARBA00023125"/>
    </source>
</evidence>
<dbReference type="InterPro" id="IPR018060">
    <property type="entry name" value="HTH_AraC"/>
</dbReference>
<dbReference type="GO" id="GO:0000155">
    <property type="term" value="F:phosphorelay sensor kinase activity"/>
    <property type="evidence" value="ECO:0007669"/>
    <property type="project" value="InterPro"/>
</dbReference>
<keyword evidence="8" id="KW-0804">Transcription</keyword>
<dbReference type="Pfam" id="PF07495">
    <property type="entry name" value="Y_Y_Y"/>
    <property type="match status" value="1"/>
</dbReference>
<dbReference type="PRINTS" id="PR00032">
    <property type="entry name" value="HTHARAC"/>
</dbReference>
<dbReference type="InterPro" id="IPR011123">
    <property type="entry name" value="Y_Y_Y"/>
</dbReference>
<dbReference type="InterPro" id="IPR005467">
    <property type="entry name" value="His_kinase_dom"/>
</dbReference>
<dbReference type="Pfam" id="PF00512">
    <property type="entry name" value="HisKA"/>
    <property type="match status" value="1"/>
</dbReference>
<evidence type="ECO:0000256" key="6">
    <source>
        <dbReference type="ARBA" id="ARBA00023015"/>
    </source>
</evidence>
<feature type="domain" description="Response regulatory" evidence="13">
    <location>
        <begin position="1052"/>
        <end position="1167"/>
    </location>
</feature>
<dbReference type="Proteomes" id="UP000306630">
    <property type="component" value="Unassembled WGS sequence"/>
</dbReference>
<dbReference type="SMART" id="SM00388">
    <property type="entry name" value="HisKA"/>
    <property type="match status" value="1"/>
</dbReference>
<keyword evidence="5 14" id="KW-0418">Kinase</keyword>
<feature type="domain" description="Histidine kinase" evidence="12">
    <location>
        <begin position="799"/>
        <end position="1016"/>
    </location>
</feature>
<dbReference type="PANTHER" id="PTHR43547">
    <property type="entry name" value="TWO-COMPONENT HISTIDINE KINASE"/>
    <property type="match status" value="1"/>
</dbReference>
<dbReference type="PROSITE" id="PS50110">
    <property type="entry name" value="RESPONSE_REGULATORY"/>
    <property type="match status" value="1"/>
</dbReference>
<dbReference type="SUPFAM" id="SSF46689">
    <property type="entry name" value="Homeodomain-like"/>
    <property type="match status" value="1"/>
</dbReference>
<evidence type="ECO:0000313" key="15">
    <source>
        <dbReference type="Proteomes" id="UP000306630"/>
    </source>
</evidence>
<feature type="transmembrane region" description="Helical" evidence="10">
    <location>
        <begin position="760"/>
        <end position="778"/>
    </location>
</feature>
<dbReference type="EMBL" id="SRYD01000002">
    <property type="protein sequence ID" value="TGY76539.1"/>
    <property type="molecule type" value="Genomic_DNA"/>
</dbReference>
<keyword evidence="10" id="KW-1133">Transmembrane helix</keyword>
<evidence type="ECO:0000313" key="14">
    <source>
        <dbReference type="EMBL" id="TGY76539.1"/>
    </source>
</evidence>
<dbReference type="InterPro" id="IPR011047">
    <property type="entry name" value="Quinoprotein_ADH-like_sf"/>
</dbReference>
<dbReference type="InterPro" id="IPR036890">
    <property type="entry name" value="HATPase_C_sf"/>
</dbReference>
<dbReference type="PANTHER" id="PTHR43547:SF2">
    <property type="entry name" value="HYBRID SIGNAL TRANSDUCTION HISTIDINE KINASE C"/>
    <property type="match status" value="1"/>
</dbReference>
<evidence type="ECO:0000259" key="13">
    <source>
        <dbReference type="PROSITE" id="PS50110"/>
    </source>
</evidence>
<dbReference type="SUPFAM" id="SSF63829">
    <property type="entry name" value="Calcium-dependent phosphotriesterase"/>
    <property type="match status" value="2"/>
</dbReference>
<dbReference type="InterPro" id="IPR009057">
    <property type="entry name" value="Homeodomain-like_sf"/>
</dbReference>
<keyword evidence="3 9" id="KW-0597">Phosphoprotein</keyword>
<sequence length="1325" mass="148580">MKRVMLIIVLLISVGSKIYCGNPSVHPISEVLRLDNTTGLSSQKVYSFVEDKNGAIWISTKAGIDRYNGRILKNYSLEDNSFYGGMGGRIIRLYIDEDTLFAYDSSGKIYKYSEIYDSFEPILNLADSLNADVMLNKVLPCREQILYATNNGLFVNIPGKGIKSVIPDIYANDIICVDNRLFVATYSGLEIIDDDGNVKYVDALKGLGIQSLFYDEEAGVLYVGTFNRGLYAIKLQHLDIYEISKDCYLLQKPIRSIVKLNSSCLAIGVDGSGVLVYDASDRKLVPFVNTEISPEFSFTGNGIYALYKDSHDNLWIGSYTGGVTMVVLSTSPTRLITRNSGNKHSLANNNVNFVIECDDSNIWYATDRGISIFNPSAGSWHNILDGVVVVSLCQDCNGNILAGCYGDGVYRLDNRGRILDHWMQDDTALSSNYIFAIKVDSRGLIWIGSPHGELVALKHDGTLKHRFEIYGVMSIQIVDDNNIGVATGNGFYVVDVNSNSYSWYANFQEQSAQNISAYIVPMLFNTDGSVWIGTEGGGLNLYNMKTREILREIKTSDGLPSNDVYGLVRDSLDRVWVSTGNGLCIVGDSVVSSLNYINGIAREYNKSSVARTKDGDFIFGSTAGAVRISSPEMINIAEYPAPLRITGISIDGVNNDTRMKDDIYDMLQNHRLILSHDCNSFDIEFESINIEYRNDICYKYMLENYDSDWSDMSTDGHARFRNLPSGDYVLRISALRKSDGSQISQENIDIKVLQPWWNTVWARIIYIIIIFFVVYFIIRYKWYQLRKEHDEDKIRFFVNTAHDIRTPLSLVMSPLEELKEESSLSDKARYLLDLAGTNIRKLNSITAQLLEFEKIDSRKAKARLEPINLNYFLAEEVSCFKNVCEKKGIDLQLLMEEEQIVISADRHLLELMLDNLLSNACKYTNPGGRIDVSLKGNKSKAIVVVSDTGIGIPDKEQKNIFTNVYRAENARASQETGNGFGLLQVSRIADMLHGKISFSSKLQRGTTFTISFKRIYDEPVIQWNPGKLNKSIDQIRIPTPTISSVSDSKGETLLIVEDNDDLRNYLTATFSVAYNVVSTISADDALTFLENYYPDIIISDVMMPGMQGDEFCRIVKNNPDTSGIPIILLTAKTTHDAIVNGLEQGADDYIAKPFSLDILKTKVRGLLSNRKRLREFYLREAVKRLESTDKTSVETTGIEPDISIHDSKESRDVPLCGGADKDFIDNTVNLIIENMADTDFDIDRLCREMAMSRTLFFGRLKSLTGKGPQEFMRMMRLERAAELLRAGVPVGEVALQTGFANSKYFSTLFKKHFGISPSKYSESAD</sequence>
<name>A0A4V3RUZ8_9BACT</name>
<dbReference type="SUPFAM" id="SSF55874">
    <property type="entry name" value="ATPase domain of HSP90 chaperone/DNA topoisomerase II/histidine kinase"/>
    <property type="match status" value="1"/>
</dbReference>
<dbReference type="InterPro" id="IPR003594">
    <property type="entry name" value="HATPase_dom"/>
</dbReference>
<dbReference type="PROSITE" id="PS50109">
    <property type="entry name" value="HIS_KIN"/>
    <property type="match status" value="1"/>
</dbReference>
<evidence type="ECO:0000259" key="11">
    <source>
        <dbReference type="PROSITE" id="PS01124"/>
    </source>
</evidence>
<dbReference type="Gene3D" id="2.130.10.10">
    <property type="entry name" value="YVTN repeat-like/Quinoprotein amine dehydrogenase"/>
    <property type="match status" value="2"/>
</dbReference>
<feature type="modified residue" description="4-aspartylphosphate" evidence="9">
    <location>
        <position position="1100"/>
    </location>
</feature>
<dbReference type="Pfam" id="PF12833">
    <property type="entry name" value="HTH_18"/>
    <property type="match status" value="1"/>
</dbReference>
<dbReference type="SMART" id="SM00448">
    <property type="entry name" value="REC"/>
    <property type="match status" value="1"/>
</dbReference>
<dbReference type="SMART" id="SM00342">
    <property type="entry name" value="HTH_ARAC"/>
    <property type="match status" value="1"/>
</dbReference>
<evidence type="ECO:0000256" key="5">
    <source>
        <dbReference type="ARBA" id="ARBA00022777"/>
    </source>
</evidence>
<protein>
    <recommendedName>
        <fullName evidence="2">histidine kinase</fullName>
        <ecNumber evidence="2">2.7.13.3</ecNumber>
    </recommendedName>
</protein>
<dbReference type="Pfam" id="PF02518">
    <property type="entry name" value="HATPase_c"/>
    <property type="match status" value="1"/>
</dbReference>
<dbReference type="FunFam" id="3.30.565.10:FF:000006">
    <property type="entry name" value="Sensor histidine kinase WalK"/>
    <property type="match status" value="1"/>
</dbReference>
<organism evidence="14 15">
    <name type="scientific">Muribaculum intestinale</name>
    <dbReference type="NCBI Taxonomy" id="1796646"/>
    <lineage>
        <taxon>Bacteria</taxon>
        <taxon>Pseudomonadati</taxon>
        <taxon>Bacteroidota</taxon>
        <taxon>Bacteroidia</taxon>
        <taxon>Bacteroidales</taxon>
        <taxon>Muribaculaceae</taxon>
        <taxon>Muribaculum</taxon>
    </lineage>
</organism>
<evidence type="ECO:0000256" key="2">
    <source>
        <dbReference type="ARBA" id="ARBA00012438"/>
    </source>
</evidence>
<dbReference type="InterPro" id="IPR018062">
    <property type="entry name" value="HTH_AraC-typ_CS"/>
</dbReference>
<accession>A0A4V3RUZ8</accession>
<dbReference type="SMART" id="SM00387">
    <property type="entry name" value="HATPase_c"/>
    <property type="match status" value="1"/>
</dbReference>
<dbReference type="EC" id="2.7.13.3" evidence="2"/>
<dbReference type="RefSeq" id="WP_135956957.1">
    <property type="nucleotide sequence ID" value="NZ_CAOSYS010000012.1"/>
</dbReference>
<dbReference type="InterPro" id="IPR020449">
    <property type="entry name" value="Tscrpt_reg_AraC-type_HTH"/>
</dbReference>
<dbReference type="Pfam" id="PF07494">
    <property type="entry name" value="Reg_prop"/>
    <property type="match status" value="4"/>
</dbReference>
<dbReference type="CDD" id="cd00082">
    <property type="entry name" value="HisKA"/>
    <property type="match status" value="1"/>
</dbReference>
<keyword evidence="7" id="KW-0238">DNA-binding</keyword>
<feature type="domain" description="HTH araC/xylS-type" evidence="11">
    <location>
        <begin position="1225"/>
        <end position="1323"/>
    </location>
</feature>
<dbReference type="PROSITE" id="PS01124">
    <property type="entry name" value="HTH_ARAC_FAMILY_2"/>
    <property type="match status" value="1"/>
</dbReference>
<evidence type="ECO:0000256" key="4">
    <source>
        <dbReference type="ARBA" id="ARBA00022679"/>
    </source>
</evidence>
<dbReference type="InterPro" id="IPR036097">
    <property type="entry name" value="HisK_dim/P_sf"/>
</dbReference>
<keyword evidence="10" id="KW-0812">Transmembrane</keyword>
<dbReference type="Gene3D" id="3.30.565.10">
    <property type="entry name" value="Histidine kinase-like ATPase, C-terminal domain"/>
    <property type="match status" value="1"/>
</dbReference>
<dbReference type="InterPro" id="IPR013783">
    <property type="entry name" value="Ig-like_fold"/>
</dbReference>
<evidence type="ECO:0000256" key="3">
    <source>
        <dbReference type="ARBA" id="ARBA00022553"/>
    </source>
</evidence>
<dbReference type="InterPro" id="IPR011006">
    <property type="entry name" value="CheY-like_superfamily"/>
</dbReference>
<comment type="caution">
    <text evidence="14">The sequence shown here is derived from an EMBL/GenBank/DDBJ whole genome shotgun (WGS) entry which is preliminary data.</text>
</comment>
<dbReference type="CDD" id="cd17574">
    <property type="entry name" value="REC_OmpR"/>
    <property type="match status" value="1"/>
</dbReference>
<gene>
    <name evidence="14" type="ORF">E5333_00680</name>
</gene>
<comment type="catalytic activity">
    <reaction evidence="1">
        <text>ATP + protein L-histidine = ADP + protein N-phospho-L-histidine.</text>
        <dbReference type="EC" id="2.7.13.3"/>
    </reaction>
</comment>
<dbReference type="InterPro" id="IPR003661">
    <property type="entry name" value="HisK_dim/P_dom"/>
</dbReference>
<evidence type="ECO:0000256" key="1">
    <source>
        <dbReference type="ARBA" id="ARBA00000085"/>
    </source>
</evidence>
<dbReference type="SUPFAM" id="SSF52172">
    <property type="entry name" value="CheY-like"/>
    <property type="match status" value="1"/>
</dbReference>
<evidence type="ECO:0000259" key="12">
    <source>
        <dbReference type="PROSITE" id="PS50109"/>
    </source>
</evidence>
<dbReference type="InterPro" id="IPR011110">
    <property type="entry name" value="Reg_prop"/>
</dbReference>
<dbReference type="GO" id="GO:0043565">
    <property type="term" value="F:sequence-specific DNA binding"/>
    <property type="evidence" value="ECO:0007669"/>
    <property type="project" value="InterPro"/>
</dbReference>
<reference evidence="14 15" key="1">
    <citation type="submission" date="2019-04" db="EMBL/GenBank/DDBJ databases">
        <title>Microbes associate with the intestines of laboratory mice.</title>
        <authorList>
            <person name="Navarre W."/>
            <person name="Wong E."/>
            <person name="Huang K."/>
            <person name="Tropini C."/>
            <person name="Ng K."/>
            <person name="Yu B."/>
        </authorList>
    </citation>
    <scope>NUCLEOTIDE SEQUENCE [LARGE SCALE GENOMIC DNA]</scope>
    <source>
        <strain evidence="14 15">NM06_A21</strain>
    </source>
</reference>
<dbReference type="Pfam" id="PF00072">
    <property type="entry name" value="Response_reg"/>
    <property type="match status" value="1"/>
</dbReference>
<keyword evidence="4" id="KW-0808">Transferase</keyword>
<dbReference type="Gene3D" id="1.10.10.60">
    <property type="entry name" value="Homeodomain-like"/>
    <property type="match status" value="1"/>
</dbReference>
<keyword evidence="10" id="KW-0472">Membrane</keyword>
<dbReference type="PROSITE" id="PS00041">
    <property type="entry name" value="HTH_ARAC_FAMILY_1"/>
    <property type="match status" value="1"/>
</dbReference>
<dbReference type="Gene3D" id="1.10.287.130">
    <property type="match status" value="1"/>
</dbReference>
<evidence type="ECO:0000256" key="10">
    <source>
        <dbReference type="SAM" id="Phobius"/>
    </source>
</evidence>
<dbReference type="Gene3D" id="3.40.50.2300">
    <property type="match status" value="1"/>
</dbReference>
<evidence type="ECO:0000256" key="8">
    <source>
        <dbReference type="ARBA" id="ARBA00023163"/>
    </source>
</evidence>
<dbReference type="InterPro" id="IPR001789">
    <property type="entry name" value="Sig_transdc_resp-reg_receiver"/>
</dbReference>
<dbReference type="InterPro" id="IPR015943">
    <property type="entry name" value="WD40/YVTN_repeat-like_dom_sf"/>
</dbReference>
<dbReference type="SUPFAM" id="SSF47384">
    <property type="entry name" value="Homodimeric domain of signal transducing histidine kinase"/>
    <property type="match status" value="1"/>
</dbReference>
<dbReference type="SUPFAM" id="SSF50998">
    <property type="entry name" value="Quinoprotein alcohol dehydrogenase-like"/>
    <property type="match status" value="1"/>
</dbReference>
<dbReference type="GO" id="GO:0003700">
    <property type="term" value="F:DNA-binding transcription factor activity"/>
    <property type="evidence" value="ECO:0007669"/>
    <property type="project" value="InterPro"/>
</dbReference>
<keyword evidence="6" id="KW-0805">Transcription regulation</keyword>
<proteinExistence type="predicted"/>
<evidence type="ECO:0000256" key="9">
    <source>
        <dbReference type="PROSITE-ProRule" id="PRU00169"/>
    </source>
</evidence>
<dbReference type="Gene3D" id="2.60.40.10">
    <property type="entry name" value="Immunoglobulins"/>
    <property type="match status" value="1"/>
</dbReference>